<gene>
    <name evidence="5" type="primary">rpsI</name>
    <name evidence="7" type="ORF">DH96_01780</name>
</gene>
<dbReference type="PANTHER" id="PTHR21569:SF1">
    <property type="entry name" value="SMALL RIBOSOMAL SUBUNIT PROTEIN US9M"/>
    <property type="match status" value="1"/>
</dbReference>
<reference evidence="7 8" key="1">
    <citation type="submission" date="2014-04" db="EMBL/GenBank/DDBJ databases">
        <title>Genome study of Napier grass stunt phytoplasma.</title>
        <authorList>
            <person name="Kawicha P."/>
            <person name="Dickinson M."/>
            <person name="Hodgetts J."/>
        </authorList>
    </citation>
    <scope>NUCLEOTIDE SEQUENCE [LARGE SCALE GENOMIC DNA]</scope>
    <source>
        <strain evidence="7 8">NGS-S10</strain>
    </source>
</reference>
<dbReference type="GO" id="GO:0022627">
    <property type="term" value="C:cytosolic small ribosomal subunit"/>
    <property type="evidence" value="ECO:0007669"/>
    <property type="project" value="TreeGrafter"/>
</dbReference>
<sequence>MSKIQYFGTGRRKTSIARVILTLGSGNIKVNKRDLEKYILSYETRLETIKPLKLTQSSEKYDITVNVFGGGITSQAGAIRLGISRSLIKIEPQLRTILKKAGLLTRDSRCVERKKYGLKKARCAPQFSKR</sequence>
<keyword evidence="3 5" id="KW-0687">Ribonucleoprotein</keyword>
<dbReference type="GO" id="GO:0003723">
    <property type="term" value="F:RNA binding"/>
    <property type="evidence" value="ECO:0007669"/>
    <property type="project" value="TreeGrafter"/>
</dbReference>
<dbReference type="Pfam" id="PF00380">
    <property type="entry name" value="Ribosomal_S9"/>
    <property type="match status" value="1"/>
</dbReference>
<dbReference type="HAMAP" id="MF_00532_B">
    <property type="entry name" value="Ribosomal_uS9_B"/>
    <property type="match status" value="1"/>
</dbReference>
<dbReference type="EMBL" id="JHUK01000003">
    <property type="protein sequence ID" value="RAM57810.1"/>
    <property type="molecule type" value="Genomic_DNA"/>
</dbReference>
<evidence type="ECO:0000256" key="4">
    <source>
        <dbReference type="ARBA" id="ARBA00035259"/>
    </source>
</evidence>
<dbReference type="PROSITE" id="PS00360">
    <property type="entry name" value="RIBOSOMAL_S9"/>
    <property type="match status" value="1"/>
</dbReference>
<dbReference type="InterPro" id="IPR020574">
    <property type="entry name" value="Ribosomal_uS9_CS"/>
</dbReference>
<organism evidence="7 8">
    <name type="scientific">Candidatus Phytoplasma oryzae</name>
    <dbReference type="NCBI Taxonomy" id="203274"/>
    <lineage>
        <taxon>Bacteria</taxon>
        <taxon>Bacillati</taxon>
        <taxon>Mycoplasmatota</taxon>
        <taxon>Mollicutes</taxon>
        <taxon>Acholeplasmatales</taxon>
        <taxon>Acholeplasmataceae</taxon>
        <taxon>Candidatus Phytoplasma</taxon>
        <taxon>16SrXI (Rice yellow dwarf group)</taxon>
    </lineage>
</organism>
<evidence type="ECO:0000256" key="6">
    <source>
        <dbReference type="RuleBase" id="RU003815"/>
    </source>
</evidence>
<evidence type="ECO:0000313" key="8">
    <source>
        <dbReference type="Proteomes" id="UP000249343"/>
    </source>
</evidence>
<dbReference type="FunFam" id="3.30.230.10:FF:000001">
    <property type="entry name" value="30S ribosomal protein S9"/>
    <property type="match status" value="1"/>
</dbReference>
<evidence type="ECO:0000256" key="5">
    <source>
        <dbReference type="HAMAP-Rule" id="MF_00532"/>
    </source>
</evidence>
<evidence type="ECO:0000256" key="2">
    <source>
        <dbReference type="ARBA" id="ARBA00022980"/>
    </source>
</evidence>
<keyword evidence="8" id="KW-1185">Reference proteome</keyword>
<dbReference type="InterPro" id="IPR023035">
    <property type="entry name" value="Ribosomal_uS9_bac/plastid"/>
</dbReference>
<name>A0A328IKH5_9MOLU</name>
<dbReference type="AlphaFoldDB" id="A0A328IKH5"/>
<comment type="similarity">
    <text evidence="1 5 6">Belongs to the universal ribosomal protein uS9 family.</text>
</comment>
<dbReference type="RefSeq" id="WP_111961331.1">
    <property type="nucleotide sequence ID" value="NZ_JHUK01000003.1"/>
</dbReference>
<proteinExistence type="inferred from homology"/>
<dbReference type="SUPFAM" id="SSF54211">
    <property type="entry name" value="Ribosomal protein S5 domain 2-like"/>
    <property type="match status" value="1"/>
</dbReference>
<dbReference type="InterPro" id="IPR020568">
    <property type="entry name" value="Ribosomal_Su5_D2-typ_SF"/>
</dbReference>
<evidence type="ECO:0000256" key="1">
    <source>
        <dbReference type="ARBA" id="ARBA00005251"/>
    </source>
</evidence>
<comment type="caution">
    <text evidence="7">The sequence shown here is derived from an EMBL/GenBank/DDBJ whole genome shotgun (WGS) entry which is preliminary data.</text>
</comment>
<dbReference type="InterPro" id="IPR000754">
    <property type="entry name" value="Ribosomal_uS9"/>
</dbReference>
<evidence type="ECO:0000256" key="3">
    <source>
        <dbReference type="ARBA" id="ARBA00023274"/>
    </source>
</evidence>
<dbReference type="PANTHER" id="PTHR21569">
    <property type="entry name" value="RIBOSOMAL PROTEIN S9"/>
    <property type="match status" value="1"/>
</dbReference>
<accession>A0A328IKH5</accession>
<dbReference type="NCBIfam" id="NF001099">
    <property type="entry name" value="PRK00132.1"/>
    <property type="match status" value="1"/>
</dbReference>
<dbReference type="Proteomes" id="UP000249343">
    <property type="component" value="Unassembled WGS sequence"/>
</dbReference>
<dbReference type="GO" id="GO:0006412">
    <property type="term" value="P:translation"/>
    <property type="evidence" value="ECO:0007669"/>
    <property type="project" value="UniProtKB-UniRule"/>
</dbReference>
<dbReference type="Gene3D" id="3.30.230.10">
    <property type="match status" value="1"/>
</dbReference>
<protein>
    <recommendedName>
        <fullName evidence="4 5">Small ribosomal subunit protein uS9</fullName>
    </recommendedName>
</protein>
<keyword evidence="2 5" id="KW-0689">Ribosomal protein</keyword>
<evidence type="ECO:0000313" key="7">
    <source>
        <dbReference type="EMBL" id="RAM57810.1"/>
    </source>
</evidence>
<dbReference type="InterPro" id="IPR014721">
    <property type="entry name" value="Ribsml_uS5_D2-typ_fold_subgr"/>
</dbReference>
<dbReference type="GO" id="GO:0003735">
    <property type="term" value="F:structural constituent of ribosome"/>
    <property type="evidence" value="ECO:0007669"/>
    <property type="project" value="InterPro"/>
</dbReference>